<evidence type="ECO:0000256" key="1">
    <source>
        <dbReference type="ARBA" id="ARBA00004613"/>
    </source>
</evidence>
<dbReference type="KEGG" id="vg:55619897"/>
<dbReference type="GO" id="GO:0005975">
    <property type="term" value="P:carbohydrate metabolic process"/>
    <property type="evidence" value="ECO:0007669"/>
    <property type="project" value="InterPro"/>
</dbReference>
<dbReference type="InterPro" id="IPR051398">
    <property type="entry name" value="Polysacch_Deacetylase"/>
</dbReference>
<dbReference type="GO" id="GO:0005576">
    <property type="term" value="C:extracellular region"/>
    <property type="evidence" value="ECO:0007669"/>
    <property type="project" value="UniProtKB-SubCell"/>
</dbReference>
<dbReference type="Gene3D" id="3.20.20.370">
    <property type="entry name" value="Glycoside hydrolase/deacetylase"/>
    <property type="match status" value="1"/>
</dbReference>
<organism evidence="4 5">
    <name type="scientific">Gordonia phage Kenosha</name>
    <dbReference type="NCBI Taxonomy" id="2588490"/>
    <lineage>
        <taxon>Viruses</taxon>
        <taxon>Duplodnaviria</taxon>
        <taxon>Heunggongvirae</taxon>
        <taxon>Uroviricota</taxon>
        <taxon>Caudoviricetes</taxon>
        <taxon>Deejayvirinae</taxon>
        <taxon>Kenoshavirus</taxon>
        <taxon>Kenoshavirus kenosha</taxon>
    </lineage>
</organism>
<dbReference type="PANTHER" id="PTHR34216:SF3">
    <property type="entry name" value="POLY-BETA-1,6-N-ACETYL-D-GLUCOSAMINE N-DEACETYLASE"/>
    <property type="match status" value="1"/>
</dbReference>
<dbReference type="SUPFAM" id="SSF88713">
    <property type="entry name" value="Glycoside hydrolase/deacetylase"/>
    <property type="match status" value="1"/>
</dbReference>
<dbReference type="GO" id="GO:0016810">
    <property type="term" value="F:hydrolase activity, acting on carbon-nitrogen (but not peptide) bonds"/>
    <property type="evidence" value="ECO:0007669"/>
    <property type="project" value="InterPro"/>
</dbReference>
<comment type="subcellular location">
    <subcellularLocation>
        <location evidence="1">Secreted</location>
    </subcellularLocation>
</comment>
<accession>A0A514CXL0</accession>
<protein>
    <recommendedName>
        <fullName evidence="3">NodB homology domain-containing protein</fullName>
    </recommendedName>
</protein>
<evidence type="ECO:0000259" key="3">
    <source>
        <dbReference type="Pfam" id="PF01522"/>
    </source>
</evidence>
<reference evidence="4 5" key="1">
    <citation type="submission" date="2019-05" db="EMBL/GenBank/DDBJ databases">
        <authorList>
            <person name="Anderson T.C."/>
            <person name="Ballou V.G."/>
            <person name="Berkey V.K."/>
            <person name="Bonaccorso K.R."/>
            <person name="Busby L.B."/>
            <person name="Carey D.A."/>
            <person name="Cutaia C."/>
            <person name="Dalenburg J."/>
            <person name="Diaz-Ramirez E.N."/>
            <person name="Holmes K.J."/>
            <person name="Liner T.A."/>
            <person name="McGrew S.T."/>
            <person name="Meares D.P."/>
            <person name="Mordente R.E."/>
            <person name="Pietrzak P.A."/>
            <person name="Shirley O.A."/>
            <person name="Slimani Z."/>
            <person name="Smith A.M."/>
            <person name="Wallace S.D."/>
            <person name="Wright Y.S."/>
            <person name="Williams D.C."/>
            <person name="Garlena R.A."/>
            <person name="Russell D.A."/>
            <person name="Pope W.H."/>
            <person name="Jacobs-Sera D."/>
            <person name="Hatfull G.F."/>
        </authorList>
    </citation>
    <scope>NUCLEOTIDE SEQUENCE [LARGE SCALE GENOMIC DNA]</scope>
</reference>
<proteinExistence type="predicted"/>
<gene>
    <name evidence="4" type="primary">27</name>
    <name evidence="4" type="ORF">SEA_KENOSHA_27</name>
</gene>
<evidence type="ECO:0000313" key="5">
    <source>
        <dbReference type="Proteomes" id="UP000318324"/>
    </source>
</evidence>
<dbReference type="Proteomes" id="UP000318324">
    <property type="component" value="Segment"/>
</dbReference>
<keyword evidence="5" id="KW-1185">Reference proteome</keyword>
<dbReference type="Pfam" id="PF01522">
    <property type="entry name" value="Polysacc_deac_1"/>
    <property type="match status" value="1"/>
</dbReference>
<sequence>MARTDYVTGDSISASEMNGIGSEINEKLTPSQADSLYARHGQGQIGKVANLDTRILTNFKSGHGWTVSSAGGATVTLNDLAHPAFGKQSVKVVTGGTGASTILTSPALPAVDRASEMPAITVDVTEADKVARFRLMASADATFTNYWTFESVFSSSGIPEVQRPFKHNEWARISFPWSTAQATGTPPNTGLIYWRILINDRATGPVTVYIGRQELIPAPNTIYPNGVCVITADDSFLSHATVLAPMLDEYGMRAVAFPIDEWVGQAGKISRDQLDELAFRKKWEIGGHASTYAAHSQSITGMTSAERISELSKIKADHQQRGYVSNAFAYPNGTIDAVSEIDLRKFFSIGRLALGRLSGGGADDQQIPVQPFRLYGQSLGNITDPQIFGEIDRAVVNKCLLVLLVHDIVENKVTSNDTTIAKCQATIDYLAASDIAVATFEDIRQKGLLYA</sequence>
<keyword evidence="2" id="KW-0732">Signal</keyword>
<dbReference type="PANTHER" id="PTHR34216">
    <property type="match status" value="1"/>
</dbReference>
<dbReference type="GeneID" id="55619897"/>
<name>A0A514CXL0_9CAUD</name>
<dbReference type="InterPro" id="IPR002509">
    <property type="entry name" value="NODB_dom"/>
</dbReference>
<dbReference type="RefSeq" id="YP_009849461.1">
    <property type="nucleotide sequence ID" value="NC_048793.1"/>
</dbReference>
<evidence type="ECO:0000313" key="4">
    <source>
        <dbReference type="EMBL" id="QDH85258.1"/>
    </source>
</evidence>
<dbReference type="EMBL" id="MN010761">
    <property type="protein sequence ID" value="QDH85258.1"/>
    <property type="molecule type" value="Genomic_DNA"/>
</dbReference>
<evidence type="ECO:0000256" key="2">
    <source>
        <dbReference type="ARBA" id="ARBA00022729"/>
    </source>
</evidence>
<dbReference type="InterPro" id="IPR011330">
    <property type="entry name" value="Glyco_hydro/deAcase_b/a-brl"/>
</dbReference>
<feature type="domain" description="NodB homology" evidence="3">
    <location>
        <begin position="226"/>
        <end position="338"/>
    </location>
</feature>